<dbReference type="EMBL" id="JACWMY010000003">
    <property type="protein sequence ID" value="MBD1363638.1"/>
    <property type="molecule type" value="Genomic_DNA"/>
</dbReference>
<evidence type="ECO:0000256" key="2">
    <source>
        <dbReference type="ARBA" id="ARBA00022448"/>
    </source>
</evidence>
<comment type="subcellular location">
    <subcellularLocation>
        <location evidence="1 7">Cell outer membrane</location>
        <topology evidence="1 7">Multi-pass membrane protein</topology>
    </subcellularLocation>
</comment>
<dbReference type="Proteomes" id="UP000606600">
    <property type="component" value="Unassembled WGS sequence"/>
</dbReference>
<keyword evidence="3 7" id="KW-1134">Transmembrane beta strand</keyword>
<dbReference type="Pfam" id="PF13620">
    <property type="entry name" value="CarboxypepD_reg"/>
    <property type="match status" value="1"/>
</dbReference>
<dbReference type="InterPro" id="IPR036942">
    <property type="entry name" value="Beta-barrel_TonB_sf"/>
</dbReference>
<dbReference type="SUPFAM" id="SSF56935">
    <property type="entry name" value="Porins"/>
    <property type="match status" value="1"/>
</dbReference>
<feature type="signal peptide" evidence="8">
    <location>
        <begin position="1"/>
        <end position="22"/>
    </location>
</feature>
<evidence type="ECO:0000313" key="11">
    <source>
        <dbReference type="Proteomes" id="UP000606600"/>
    </source>
</evidence>
<dbReference type="PANTHER" id="PTHR40980:SF4">
    <property type="entry name" value="TONB-DEPENDENT RECEPTOR-LIKE BETA-BARREL DOMAIN-CONTAINING PROTEIN"/>
    <property type="match status" value="1"/>
</dbReference>
<comment type="caution">
    <text evidence="10">The sequence shown here is derived from an EMBL/GenBank/DDBJ whole genome shotgun (WGS) entry which is preliminary data.</text>
</comment>
<dbReference type="InterPro" id="IPR037066">
    <property type="entry name" value="Plug_dom_sf"/>
</dbReference>
<comment type="similarity">
    <text evidence="7">Belongs to the TonB-dependent receptor family.</text>
</comment>
<dbReference type="PANTHER" id="PTHR40980">
    <property type="entry name" value="PLUG DOMAIN-CONTAINING PROTEIN"/>
    <property type="match status" value="1"/>
</dbReference>
<keyword evidence="5 7" id="KW-0472">Membrane</keyword>
<evidence type="ECO:0000256" key="6">
    <source>
        <dbReference type="ARBA" id="ARBA00023237"/>
    </source>
</evidence>
<evidence type="ECO:0000256" key="4">
    <source>
        <dbReference type="ARBA" id="ARBA00022692"/>
    </source>
</evidence>
<keyword evidence="2 7" id="KW-0813">Transport</keyword>
<keyword evidence="4 7" id="KW-0812">Transmembrane</keyword>
<name>A0ABR7WMS9_9SPHI</name>
<reference evidence="10 11" key="1">
    <citation type="submission" date="2020-09" db="EMBL/GenBank/DDBJ databases">
        <title>Novel species of Mucilaginibacter isolated from a glacier on the Tibetan Plateau.</title>
        <authorList>
            <person name="Liu Q."/>
            <person name="Xin Y.-H."/>
        </authorList>
    </citation>
    <scope>NUCLEOTIDE SEQUENCE [LARGE SCALE GENOMIC DNA]</scope>
    <source>
        <strain evidence="10 11">ZT4R22</strain>
    </source>
</reference>
<evidence type="ECO:0000256" key="1">
    <source>
        <dbReference type="ARBA" id="ARBA00004571"/>
    </source>
</evidence>
<dbReference type="InterPro" id="IPR039426">
    <property type="entry name" value="TonB-dep_rcpt-like"/>
</dbReference>
<keyword evidence="10" id="KW-0675">Receptor</keyword>
<accession>A0ABR7WMS9</accession>
<feature type="chain" id="PRO_5047209672" evidence="8">
    <location>
        <begin position="23"/>
        <end position="819"/>
    </location>
</feature>
<dbReference type="Pfam" id="PF14905">
    <property type="entry name" value="OMP_b-brl_3"/>
    <property type="match status" value="1"/>
</dbReference>
<gene>
    <name evidence="10" type="ORF">IDJ77_07435</name>
</gene>
<dbReference type="Gene3D" id="2.60.40.1120">
    <property type="entry name" value="Carboxypeptidase-like, regulatory domain"/>
    <property type="match status" value="1"/>
</dbReference>
<evidence type="ECO:0000259" key="9">
    <source>
        <dbReference type="Pfam" id="PF14905"/>
    </source>
</evidence>
<dbReference type="RefSeq" id="WP_191188307.1">
    <property type="nucleotide sequence ID" value="NZ_JACWMY010000003.1"/>
</dbReference>
<dbReference type="InterPro" id="IPR041700">
    <property type="entry name" value="OMP_b-brl_3"/>
</dbReference>
<evidence type="ECO:0000256" key="5">
    <source>
        <dbReference type="ARBA" id="ARBA00023136"/>
    </source>
</evidence>
<organism evidence="10 11">
    <name type="scientific">Mucilaginibacter pankratovii</name>
    <dbReference type="NCBI Taxonomy" id="2772110"/>
    <lineage>
        <taxon>Bacteria</taxon>
        <taxon>Pseudomonadati</taxon>
        <taxon>Bacteroidota</taxon>
        <taxon>Sphingobacteriia</taxon>
        <taxon>Sphingobacteriales</taxon>
        <taxon>Sphingobacteriaceae</taxon>
        <taxon>Mucilaginibacter</taxon>
    </lineage>
</organism>
<feature type="domain" description="Outer membrane protein beta-barrel" evidence="9">
    <location>
        <begin position="390"/>
        <end position="792"/>
    </location>
</feature>
<sequence>MKTIIHYIYIILFVFIAGAANAQPKNTPQTASIAGSLLNEQGKPMDFATVTLLRAKDSSVVKGTLTTDAGTYVFDKVPAGSYLVSATTVGYQKTVSQPVTVSGEQPTVSVPAIKMQPGSKSLQTVNIISSRPLIERKADRTVMNIENSVLAAGNSALEVLERAPGVTIDKDDNISLKGKQGVTVMINDKLTYMSAAQLTIMLKSMDASTIQSIEIITNPSAKYDASGNSGIINIKLKKNKQSGTNGNLSLGVVQGARFRDNTSLTINHKQGNLNLFGTISRGDANRLNILNIDRVVDSAATSTYFKQRTELRSQVHYNNYRFGADYNTSSKNTLGFVINGDYTNEYNNPNRSVTNLGLTPAANDSYQTTTSNIKQTYRNFAANLNDKLEIDTNGQQLSVDLDYSIFHNNSTAQYDTYFFTQAGASQMSPLFIRNQTPSTITIYTQKADYTLPITKSVKFETGVKFSSVKTDNDLQAQINSGSTFINDTSRTNRFVYDEKISAAYINLSKTWAKTSVQAGLRAERTSSMGDLVTKNQVVKRNYLDFFPSVFVNHSFSDKHEVGLNYSRRIDRPGYDQLNPFRFYLDQYTYEQGNPFLKPQYTNSYELSYTYNKTINVTLGYSQTNDVSTQIILTDTLTKATYQTNLNLNRQNSYNININSPYTIAKWWTGNINFTGFYQQFKSDSLLGATLNSGKATYVIRTTQTFLVAKGYKAELSGNYTSALAFGIFNIKPQYSVDAGVSHSFYNKKMNLKFAVSDIFNTRRNNVSSRYQNVNLDVRQKNDTRVARLTFTYNFGNSKIKARQHQTGADDEKNRVKSGN</sequence>
<evidence type="ECO:0000256" key="7">
    <source>
        <dbReference type="PROSITE-ProRule" id="PRU01360"/>
    </source>
</evidence>
<dbReference type="InterPro" id="IPR013784">
    <property type="entry name" value="Carb-bd-like_fold"/>
</dbReference>
<keyword evidence="6 7" id="KW-0998">Cell outer membrane</keyword>
<dbReference type="PROSITE" id="PS52016">
    <property type="entry name" value="TONB_DEPENDENT_REC_3"/>
    <property type="match status" value="1"/>
</dbReference>
<dbReference type="Gene3D" id="2.170.130.10">
    <property type="entry name" value="TonB-dependent receptor, plug domain"/>
    <property type="match status" value="1"/>
</dbReference>
<dbReference type="Gene3D" id="2.40.170.20">
    <property type="entry name" value="TonB-dependent receptor, beta-barrel domain"/>
    <property type="match status" value="1"/>
</dbReference>
<dbReference type="SUPFAM" id="SSF49452">
    <property type="entry name" value="Starch-binding domain-like"/>
    <property type="match status" value="1"/>
</dbReference>
<evidence type="ECO:0000256" key="8">
    <source>
        <dbReference type="SAM" id="SignalP"/>
    </source>
</evidence>
<proteinExistence type="inferred from homology"/>
<evidence type="ECO:0000313" key="10">
    <source>
        <dbReference type="EMBL" id="MBD1363638.1"/>
    </source>
</evidence>
<evidence type="ECO:0000256" key="3">
    <source>
        <dbReference type="ARBA" id="ARBA00022452"/>
    </source>
</evidence>
<keyword evidence="8" id="KW-0732">Signal</keyword>
<keyword evidence="11" id="KW-1185">Reference proteome</keyword>
<protein>
    <submittedName>
        <fullName evidence="10">TonB-dependent receptor</fullName>
    </submittedName>
</protein>